<organism evidence="1 2">
    <name type="scientific">Erwinia tasmaniensis (strain DSM 17950 / CFBP 7177 / CIP 109463 / NCPPB 4357 / Et1/99)</name>
    <dbReference type="NCBI Taxonomy" id="465817"/>
    <lineage>
        <taxon>Bacteria</taxon>
        <taxon>Pseudomonadati</taxon>
        <taxon>Pseudomonadota</taxon>
        <taxon>Gammaproteobacteria</taxon>
        <taxon>Enterobacterales</taxon>
        <taxon>Erwiniaceae</taxon>
        <taxon>Erwinia</taxon>
    </lineage>
</organism>
<keyword evidence="2" id="KW-1185">Reference proteome</keyword>
<accession>B2VB15</accession>
<protein>
    <submittedName>
        <fullName evidence="1">Probable F pilus assembly protein TrbC</fullName>
    </submittedName>
</protein>
<geneLocation type="plasmid" evidence="1 2">
    <name>pET45</name>
</geneLocation>
<name>B2VB15_ERWT9</name>
<gene>
    <name evidence="1" type="primary">trbC</name>
    <name evidence="1" type="ordered locus">ETA_pET450190</name>
</gene>
<keyword evidence="1" id="KW-0614">Plasmid</keyword>
<dbReference type="InterPro" id="IPR014113">
    <property type="entry name" value="T4SS_TrbC_subgr"/>
</dbReference>
<evidence type="ECO:0000313" key="2">
    <source>
        <dbReference type="Proteomes" id="UP000001726"/>
    </source>
</evidence>
<dbReference type="Pfam" id="PF09673">
    <property type="entry name" value="TrbC_Ftype"/>
    <property type="match status" value="1"/>
</dbReference>
<evidence type="ECO:0000313" key="1">
    <source>
        <dbReference type="EMBL" id="CAO94963.1"/>
    </source>
</evidence>
<dbReference type="AlphaFoldDB" id="B2VB15"/>
<dbReference type="KEGG" id="eta:ETA_pET450190"/>
<sequence>MDFMKQKQAELKDFKEKLSGMNINIPQSQQSLVDKNSAEITSQQKQAVEENQEPKFIYFLSFSIPNVGLLSMVNDAKKYGITPTMRGLVNNDFRETAKKSFELSKEDKDFGFIIDPFLFRDYGINAVPAMVITCGEKHDLVYGSLPVKEALGKVAREGDCSEIAKKILAADK</sequence>
<dbReference type="InterPro" id="IPR019106">
    <property type="entry name" value="T4SS_TrbC"/>
</dbReference>
<dbReference type="EMBL" id="CU468132">
    <property type="protein sequence ID" value="CAO94963.1"/>
    <property type="molecule type" value="Genomic_DNA"/>
</dbReference>
<proteinExistence type="predicted"/>
<reference evidence="1 2" key="1">
    <citation type="journal article" date="2008" name="Environ. Microbiol.">
        <title>The genome of Erwinia tasmaniensis strain Et1/99, a non-pathogenic bacterium in the genus Erwinia.</title>
        <authorList>
            <person name="Kube M."/>
            <person name="Migdoll A.M."/>
            <person name="Mueller I."/>
            <person name="Kuhl H."/>
            <person name="Beck A."/>
            <person name="Reinhardt R."/>
            <person name="Geider K."/>
        </authorList>
    </citation>
    <scope>NUCLEOTIDE SEQUENCE [LARGE SCALE GENOMIC DNA]</scope>
    <source>
        <strain evidence="2">DSM 17950 / CFBP 7177 / CIP 109463 / NCPPB 4357 / Et1/99</strain>
        <plasmid evidence="2">pET45</plasmid>
    </source>
</reference>
<dbReference type="Proteomes" id="UP000001726">
    <property type="component" value="Plasmid pET45"/>
</dbReference>
<dbReference type="HOGENOM" id="CLU_092751_0_0_6"/>
<dbReference type="NCBIfam" id="TIGR02742">
    <property type="entry name" value="TrbC_Ftype"/>
    <property type="match status" value="1"/>
</dbReference>